<evidence type="ECO:0000256" key="4">
    <source>
        <dbReference type="ARBA" id="ARBA00013208"/>
    </source>
</evidence>
<evidence type="ECO:0000256" key="2">
    <source>
        <dbReference type="ARBA" id="ARBA00004401"/>
    </source>
</evidence>
<dbReference type="InterPro" id="IPR019533">
    <property type="entry name" value="Peptidase_S26"/>
</dbReference>
<comment type="caution">
    <text evidence="14">The sequence shown here is derived from an EMBL/GenBank/DDBJ whole genome shotgun (WGS) entry which is preliminary data.</text>
</comment>
<evidence type="ECO:0000256" key="12">
    <source>
        <dbReference type="RuleBase" id="RU362042"/>
    </source>
</evidence>
<dbReference type="AlphaFoldDB" id="A0A7X2S7B3"/>
<feature type="domain" description="Peptidase S26" evidence="13">
    <location>
        <begin position="9"/>
        <end position="166"/>
    </location>
</feature>
<evidence type="ECO:0000259" key="13">
    <source>
        <dbReference type="Pfam" id="PF10502"/>
    </source>
</evidence>
<keyword evidence="7" id="KW-0812">Transmembrane</keyword>
<comment type="catalytic activity">
    <reaction evidence="1 12">
        <text>Cleavage of hydrophobic, N-terminal signal or leader sequences from secreted and periplasmic proteins.</text>
        <dbReference type="EC" id="3.4.21.89"/>
    </reaction>
</comment>
<organism evidence="14 15">
    <name type="scientific">Metabacillus mangrovi</name>
    <dbReference type="NCBI Taxonomy" id="1491830"/>
    <lineage>
        <taxon>Bacteria</taxon>
        <taxon>Bacillati</taxon>
        <taxon>Bacillota</taxon>
        <taxon>Bacilli</taxon>
        <taxon>Bacillales</taxon>
        <taxon>Bacillaceae</taxon>
        <taxon>Metabacillus</taxon>
    </lineage>
</organism>
<evidence type="ECO:0000256" key="7">
    <source>
        <dbReference type="ARBA" id="ARBA00022692"/>
    </source>
</evidence>
<evidence type="ECO:0000256" key="5">
    <source>
        <dbReference type="ARBA" id="ARBA00022475"/>
    </source>
</evidence>
<name>A0A7X2S7B3_9BACI</name>
<dbReference type="Pfam" id="PF10502">
    <property type="entry name" value="Peptidase_S26"/>
    <property type="match status" value="1"/>
</dbReference>
<dbReference type="PROSITE" id="PS00761">
    <property type="entry name" value="SPASE_I_3"/>
    <property type="match status" value="1"/>
</dbReference>
<dbReference type="GO" id="GO:0009003">
    <property type="term" value="F:signal peptidase activity"/>
    <property type="evidence" value="ECO:0007669"/>
    <property type="project" value="UniProtKB-EC"/>
</dbReference>
<keyword evidence="9" id="KW-1133">Transmembrane helix</keyword>
<comment type="similarity">
    <text evidence="3 12">Belongs to the peptidase S26 family.</text>
</comment>
<evidence type="ECO:0000256" key="11">
    <source>
        <dbReference type="PIRSR" id="PIRSR600223-1"/>
    </source>
</evidence>
<dbReference type="Proteomes" id="UP000434639">
    <property type="component" value="Unassembled WGS sequence"/>
</dbReference>
<evidence type="ECO:0000256" key="3">
    <source>
        <dbReference type="ARBA" id="ARBA00009370"/>
    </source>
</evidence>
<evidence type="ECO:0000256" key="1">
    <source>
        <dbReference type="ARBA" id="ARBA00000677"/>
    </source>
</evidence>
<dbReference type="InterPro" id="IPR000223">
    <property type="entry name" value="Pept_S26A_signal_pept_1"/>
</dbReference>
<keyword evidence="10" id="KW-0472">Membrane</keyword>
<keyword evidence="15" id="KW-1185">Reference proteome</keyword>
<proteinExistence type="inferred from homology"/>
<dbReference type="InterPro" id="IPR019757">
    <property type="entry name" value="Pept_S26A_signal_pept_1_Lys-AS"/>
</dbReference>
<evidence type="ECO:0000256" key="6">
    <source>
        <dbReference type="ARBA" id="ARBA00022670"/>
    </source>
</evidence>
<keyword evidence="5" id="KW-1003">Cell membrane</keyword>
<dbReference type="EMBL" id="WMIB01000021">
    <property type="protein sequence ID" value="MTH55009.1"/>
    <property type="molecule type" value="Genomic_DNA"/>
</dbReference>
<dbReference type="PRINTS" id="PR00727">
    <property type="entry name" value="LEADERPTASE"/>
</dbReference>
<accession>A0A7X2S7B3</accession>
<protein>
    <recommendedName>
        <fullName evidence="4 12">Signal peptidase I</fullName>
        <ecNumber evidence="4 12">3.4.21.89</ecNumber>
    </recommendedName>
</protein>
<gene>
    <name evidence="14" type="primary">lepB</name>
    <name evidence="14" type="ORF">GKZ89_16520</name>
</gene>
<dbReference type="FunFam" id="2.10.109.10:FF:000008">
    <property type="entry name" value="Signal peptidase I"/>
    <property type="match status" value="1"/>
</dbReference>
<dbReference type="GO" id="GO:0004252">
    <property type="term" value="F:serine-type endopeptidase activity"/>
    <property type="evidence" value="ECO:0007669"/>
    <property type="project" value="InterPro"/>
</dbReference>
<dbReference type="PROSITE" id="PS00760">
    <property type="entry name" value="SPASE_I_2"/>
    <property type="match status" value="1"/>
</dbReference>
<evidence type="ECO:0000256" key="10">
    <source>
        <dbReference type="ARBA" id="ARBA00023136"/>
    </source>
</evidence>
<comment type="subcellular location">
    <subcellularLocation>
        <location evidence="2">Cell membrane</location>
        <topology evidence="2">Single-pass type II membrane protein</topology>
    </subcellularLocation>
    <subcellularLocation>
        <location evidence="12">Membrane</location>
        <topology evidence="12">Single-pass type II membrane protein</topology>
    </subcellularLocation>
</comment>
<sequence>MGTKKEIYSWLKTIGLTLLIALLCRMFIFEPITVEGVSMSPTLENGNKVIASKISTIERFDVIIFNAPENNKKYIKRVIGLPGDKIEMKDDVLFVNGKAFKEKYINKEIQANKVTEDFSLKDTTGVTAVPDGYFFVLGDNRVKSMDSRSFGFISKGSVVGKSIFRIYPFTEFGITN</sequence>
<dbReference type="PANTHER" id="PTHR43390">
    <property type="entry name" value="SIGNAL PEPTIDASE I"/>
    <property type="match status" value="1"/>
</dbReference>
<evidence type="ECO:0000256" key="9">
    <source>
        <dbReference type="ARBA" id="ARBA00022989"/>
    </source>
</evidence>
<feature type="active site" evidence="11">
    <location>
        <position position="76"/>
    </location>
</feature>
<dbReference type="PANTHER" id="PTHR43390:SF1">
    <property type="entry name" value="CHLOROPLAST PROCESSING PEPTIDASE"/>
    <property type="match status" value="1"/>
</dbReference>
<dbReference type="InterPro" id="IPR036286">
    <property type="entry name" value="LexA/Signal_pep-like_sf"/>
</dbReference>
<dbReference type="EC" id="3.4.21.89" evidence="4 12"/>
<dbReference type="Gene3D" id="2.10.109.10">
    <property type="entry name" value="Umud Fragment, subunit A"/>
    <property type="match status" value="1"/>
</dbReference>
<feature type="active site" evidence="11">
    <location>
        <position position="38"/>
    </location>
</feature>
<reference evidence="14 15" key="1">
    <citation type="journal article" date="2017" name="Int. J. Syst. Evol. Microbiol.">
        <title>Bacillus mangrovi sp. nov., isolated from a sediment sample from a mangrove forest.</title>
        <authorList>
            <person name="Gupta V."/>
            <person name="Singh P.K."/>
            <person name="Korpole S."/>
            <person name="Tanuku N.R.S."/>
            <person name="Pinnaka A.K."/>
        </authorList>
    </citation>
    <scope>NUCLEOTIDE SEQUENCE [LARGE SCALE GENOMIC DNA]</scope>
    <source>
        <strain evidence="14 15">KCTC 33872</strain>
    </source>
</reference>
<dbReference type="CDD" id="cd06530">
    <property type="entry name" value="S26_SPase_I"/>
    <property type="match status" value="1"/>
</dbReference>
<dbReference type="InterPro" id="IPR019758">
    <property type="entry name" value="Pept_S26A_signal_pept_1_CS"/>
</dbReference>
<dbReference type="GO" id="GO:0005886">
    <property type="term" value="C:plasma membrane"/>
    <property type="evidence" value="ECO:0007669"/>
    <property type="project" value="UniProtKB-SubCell"/>
</dbReference>
<dbReference type="GO" id="GO:0006465">
    <property type="term" value="P:signal peptide processing"/>
    <property type="evidence" value="ECO:0007669"/>
    <property type="project" value="InterPro"/>
</dbReference>
<evidence type="ECO:0000256" key="8">
    <source>
        <dbReference type="ARBA" id="ARBA00022801"/>
    </source>
</evidence>
<dbReference type="SUPFAM" id="SSF51306">
    <property type="entry name" value="LexA/Signal peptidase"/>
    <property type="match status" value="1"/>
</dbReference>
<dbReference type="NCBIfam" id="TIGR02227">
    <property type="entry name" value="sigpep_I_bact"/>
    <property type="match status" value="1"/>
</dbReference>
<keyword evidence="8 12" id="KW-0378">Hydrolase</keyword>
<keyword evidence="6 12" id="KW-0645">Protease</keyword>
<evidence type="ECO:0000313" key="14">
    <source>
        <dbReference type="EMBL" id="MTH55009.1"/>
    </source>
</evidence>
<evidence type="ECO:0000313" key="15">
    <source>
        <dbReference type="Proteomes" id="UP000434639"/>
    </source>
</evidence>